<dbReference type="AlphaFoldDB" id="A0A2P5E0D2"/>
<protein>
    <submittedName>
        <fullName evidence="2">Uncharacterized protein</fullName>
    </submittedName>
</protein>
<evidence type="ECO:0000313" key="2">
    <source>
        <dbReference type="EMBL" id="PON79004.1"/>
    </source>
</evidence>
<feature type="region of interest" description="Disordered" evidence="1">
    <location>
        <begin position="92"/>
        <end position="114"/>
    </location>
</feature>
<name>A0A2P5E0D2_PARAD</name>
<gene>
    <name evidence="2" type="ORF">PanWU01x14_015050</name>
</gene>
<evidence type="ECO:0000313" key="3">
    <source>
        <dbReference type="Proteomes" id="UP000237105"/>
    </source>
</evidence>
<dbReference type="EMBL" id="JXTB01000006">
    <property type="protein sequence ID" value="PON79004.1"/>
    <property type="molecule type" value="Genomic_DNA"/>
</dbReference>
<comment type="caution">
    <text evidence="2">The sequence shown here is derived from an EMBL/GenBank/DDBJ whole genome shotgun (WGS) entry which is preliminary data.</text>
</comment>
<sequence length="125" mass="13973">MIQVENINFDTQLDGQLTNCNLVWFDSFPESCTHDLTLSKDSIRSSTCIIGEDYSTVVRSKILRYATSSKKDICNLLRDAYMRPLPQLAWRPTKTSTHSTQLNPSSSHGVASASGLRANSNFELN</sequence>
<evidence type="ECO:0000256" key="1">
    <source>
        <dbReference type="SAM" id="MobiDB-lite"/>
    </source>
</evidence>
<keyword evidence="3" id="KW-1185">Reference proteome</keyword>
<organism evidence="2 3">
    <name type="scientific">Parasponia andersonii</name>
    <name type="common">Sponia andersonii</name>
    <dbReference type="NCBI Taxonomy" id="3476"/>
    <lineage>
        <taxon>Eukaryota</taxon>
        <taxon>Viridiplantae</taxon>
        <taxon>Streptophyta</taxon>
        <taxon>Embryophyta</taxon>
        <taxon>Tracheophyta</taxon>
        <taxon>Spermatophyta</taxon>
        <taxon>Magnoliopsida</taxon>
        <taxon>eudicotyledons</taxon>
        <taxon>Gunneridae</taxon>
        <taxon>Pentapetalae</taxon>
        <taxon>rosids</taxon>
        <taxon>fabids</taxon>
        <taxon>Rosales</taxon>
        <taxon>Cannabaceae</taxon>
        <taxon>Parasponia</taxon>
    </lineage>
</organism>
<dbReference type="Proteomes" id="UP000237105">
    <property type="component" value="Unassembled WGS sequence"/>
</dbReference>
<proteinExistence type="predicted"/>
<reference evidence="3" key="1">
    <citation type="submission" date="2016-06" db="EMBL/GenBank/DDBJ databases">
        <title>Parallel loss of symbiosis genes in relatives of nitrogen-fixing non-legume Parasponia.</title>
        <authorList>
            <person name="Van Velzen R."/>
            <person name="Holmer R."/>
            <person name="Bu F."/>
            <person name="Rutten L."/>
            <person name="Van Zeijl A."/>
            <person name="Liu W."/>
            <person name="Santuari L."/>
            <person name="Cao Q."/>
            <person name="Sharma T."/>
            <person name="Shen D."/>
            <person name="Roswanjaya Y."/>
            <person name="Wardhani T."/>
            <person name="Kalhor M.S."/>
            <person name="Jansen J."/>
            <person name="Van den Hoogen J."/>
            <person name="Gungor B."/>
            <person name="Hartog M."/>
            <person name="Hontelez J."/>
            <person name="Verver J."/>
            <person name="Yang W.-C."/>
            <person name="Schijlen E."/>
            <person name="Repin R."/>
            <person name="Schilthuizen M."/>
            <person name="Schranz E."/>
            <person name="Heidstra R."/>
            <person name="Miyata K."/>
            <person name="Fedorova E."/>
            <person name="Kohlen W."/>
            <person name="Bisseling T."/>
            <person name="Smit S."/>
            <person name="Geurts R."/>
        </authorList>
    </citation>
    <scope>NUCLEOTIDE SEQUENCE [LARGE SCALE GENOMIC DNA]</scope>
    <source>
        <strain evidence="3">cv. WU1-14</strain>
    </source>
</reference>
<feature type="compositionally biased region" description="Polar residues" evidence="1">
    <location>
        <begin position="93"/>
        <end position="109"/>
    </location>
</feature>
<accession>A0A2P5E0D2</accession>